<keyword evidence="1" id="KW-0597">Phosphoprotein</keyword>
<dbReference type="STRING" id="44576.SAMN05421881_101621"/>
<dbReference type="InterPro" id="IPR001789">
    <property type="entry name" value="Sig_transdc_resp-reg_receiver"/>
</dbReference>
<dbReference type="Gene3D" id="1.10.3210.10">
    <property type="entry name" value="Hypothetical protein af1432"/>
    <property type="match status" value="1"/>
</dbReference>
<dbReference type="Proteomes" id="UP000198640">
    <property type="component" value="Unassembled WGS sequence"/>
</dbReference>
<gene>
    <name evidence="4" type="ORF">SAMN05421881_101621</name>
</gene>
<dbReference type="CDD" id="cd00077">
    <property type="entry name" value="HDc"/>
    <property type="match status" value="1"/>
</dbReference>
<proteinExistence type="predicted"/>
<keyword evidence="5" id="KW-1185">Reference proteome</keyword>
<dbReference type="CDD" id="cd17569">
    <property type="entry name" value="REC_HupR-like"/>
    <property type="match status" value="1"/>
</dbReference>
<dbReference type="RefSeq" id="WP_090413170.1">
    <property type="nucleotide sequence ID" value="NZ_FNOY01000016.1"/>
</dbReference>
<reference evidence="4 5" key="1">
    <citation type="submission" date="2016-10" db="EMBL/GenBank/DDBJ databases">
        <authorList>
            <person name="de Groot N.N."/>
        </authorList>
    </citation>
    <scope>NUCLEOTIDE SEQUENCE [LARGE SCALE GENOMIC DNA]</scope>
    <source>
        <strain evidence="4 5">Nm1</strain>
    </source>
</reference>
<dbReference type="GO" id="GO:0008081">
    <property type="term" value="F:phosphoric diester hydrolase activity"/>
    <property type="evidence" value="ECO:0007669"/>
    <property type="project" value="UniProtKB-ARBA"/>
</dbReference>
<feature type="domain" description="HD-GYP" evidence="3">
    <location>
        <begin position="160"/>
        <end position="349"/>
    </location>
</feature>
<accession>A0A1H3GRC4</accession>
<dbReference type="Pfam" id="PF00072">
    <property type="entry name" value="Response_reg"/>
    <property type="match status" value="1"/>
</dbReference>
<dbReference type="SUPFAM" id="SSF52172">
    <property type="entry name" value="CheY-like"/>
    <property type="match status" value="1"/>
</dbReference>
<dbReference type="SMART" id="SM00448">
    <property type="entry name" value="REC"/>
    <property type="match status" value="1"/>
</dbReference>
<dbReference type="AlphaFoldDB" id="A0A1H3GRC4"/>
<protein>
    <submittedName>
        <fullName evidence="4">Response regulator c-di-GMP phosphodiesterase, RpfG family, contains REC and HD-GYP domains</fullName>
    </submittedName>
</protein>
<evidence type="ECO:0000259" key="3">
    <source>
        <dbReference type="PROSITE" id="PS51832"/>
    </source>
</evidence>
<evidence type="ECO:0000313" key="4">
    <source>
        <dbReference type="EMBL" id="SDY05188.1"/>
    </source>
</evidence>
<sequence length="349" mass="38596">MRDTIMIVDDEPNILNALGRLFRREGVDVITAESGEAGLELIRKHQVAVVISDQRMPGIDGVEFLQRFMAVSPDTIRFMLTGYADMKSVLDAINRGEVYRFITKPWDDEKLKLVVGEALEKHRVTVSSKKLGDAIRGQYLRMLELNQQLGTEIETKTKCIEANFSIFVELCADMIMLHDRCSGEHARRVAVLAEKLALKLGNGEADAEAIRAAALLHTIGMGTAPGQACTQANEEASASARTPYGGNGALSRELLVKMDTLNQQVSTIMRSYAERCQLDQYCDLSQGKAVHPGVKIIVVCKAYDELRHRSRPFSRSEALARIEAGRNKKYDPAVIDALAECVTEEASLL</sequence>
<feature type="domain" description="Response regulatory" evidence="2">
    <location>
        <begin position="4"/>
        <end position="119"/>
    </location>
</feature>
<evidence type="ECO:0000313" key="5">
    <source>
        <dbReference type="Proteomes" id="UP000198640"/>
    </source>
</evidence>
<dbReference type="PROSITE" id="PS50110">
    <property type="entry name" value="RESPONSE_REGULATORY"/>
    <property type="match status" value="1"/>
</dbReference>
<dbReference type="InterPro" id="IPR011006">
    <property type="entry name" value="CheY-like_superfamily"/>
</dbReference>
<dbReference type="GO" id="GO:0000160">
    <property type="term" value="P:phosphorelay signal transduction system"/>
    <property type="evidence" value="ECO:0007669"/>
    <property type="project" value="InterPro"/>
</dbReference>
<dbReference type="PANTHER" id="PTHR45228">
    <property type="entry name" value="CYCLIC DI-GMP PHOSPHODIESTERASE TM_0186-RELATED"/>
    <property type="match status" value="1"/>
</dbReference>
<evidence type="ECO:0000256" key="1">
    <source>
        <dbReference type="PROSITE-ProRule" id="PRU00169"/>
    </source>
</evidence>
<dbReference type="SUPFAM" id="SSF109604">
    <property type="entry name" value="HD-domain/PDEase-like"/>
    <property type="match status" value="1"/>
</dbReference>
<dbReference type="InterPro" id="IPR003607">
    <property type="entry name" value="HD/PDEase_dom"/>
</dbReference>
<dbReference type="PANTHER" id="PTHR45228:SF8">
    <property type="entry name" value="TWO-COMPONENT RESPONSE REGULATOR-RELATED"/>
    <property type="match status" value="1"/>
</dbReference>
<dbReference type="EMBL" id="FNOY01000016">
    <property type="protein sequence ID" value="SDY05188.1"/>
    <property type="molecule type" value="Genomic_DNA"/>
</dbReference>
<dbReference type="InterPro" id="IPR037522">
    <property type="entry name" value="HD_GYP_dom"/>
</dbReference>
<dbReference type="PROSITE" id="PS51832">
    <property type="entry name" value="HD_GYP"/>
    <property type="match status" value="1"/>
</dbReference>
<dbReference type="OrthoDB" id="9763857at2"/>
<dbReference type="Pfam" id="PF13487">
    <property type="entry name" value="HD_5"/>
    <property type="match status" value="1"/>
</dbReference>
<dbReference type="InterPro" id="IPR052020">
    <property type="entry name" value="Cyclic_di-GMP/3'3'-cGAMP_PDE"/>
</dbReference>
<dbReference type="Gene3D" id="3.40.50.2300">
    <property type="match status" value="1"/>
</dbReference>
<organism evidence="4 5">
    <name type="scientific">Nitrosomonas halophila</name>
    <dbReference type="NCBI Taxonomy" id="44576"/>
    <lineage>
        <taxon>Bacteria</taxon>
        <taxon>Pseudomonadati</taxon>
        <taxon>Pseudomonadota</taxon>
        <taxon>Betaproteobacteria</taxon>
        <taxon>Nitrosomonadales</taxon>
        <taxon>Nitrosomonadaceae</taxon>
        <taxon>Nitrosomonas</taxon>
    </lineage>
</organism>
<feature type="modified residue" description="4-aspartylphosphate" evidence="1">
    <location>
        <position position="53"/>
    </location>
</feature>
<name>A0A1H3GRC4_9PROT</name>
<evidence type="ECO:0000259" key="2">
    <source>
        <dbReference type="PROSITE" id="PS50110"/>
    </source>
</evidence>